<dbReference type="InterPro" id="IPR036412">
    <property type="entry name" value="HAD-like_sf"/>
</dbReference>
<organism evidence="1 2">
    <name type="scientific">Candidatus Gallipaludibacter merdavium</name>
    <dbReference type="NCBI Taxonomy" id="2840839"/>
    <lineage>
        <taxon>Bacteria</taxon>
        <taxon>Pseudomonadati</taxon>
        <taxon>Bacteroidota</taxon>
        <taxon>Bacteroidia</taxon>
        <taxon>Bacteroidales</taxon>
        <taxon>Candidatus Gallipaludibacter</taxon>
    </lineage>
</organism>
<dbReference type="Gene3D" id="3.30.1240.10">
    <property type="match status" value="1"/>
</dbReference>
<keyword evidence="1" id="KW-0378">Hydrolase</keyword>
<dbReference type="GO" id="GO:0016791">
    <property type="term" value="F:phosphatase activity"/>
    <property type="evidence" value="ECO:0007669"/>
    <property type="project" value="UniProtKB-ARBA"/>
</dbReference>
<dbReference type="InterPro" id="IPR023214">
    <property type="entry name" value="HAD_sf"/>
</dbReference>
<gene>
    <name evidence="1" type="ORF">IAA73_06775</name>
</gene>
<dbReference type="Proteomes" id="UP000823641">
    <property type="component" value="Unassembled WGS sequence"/>
</dbReference>
<evidence type="ECO:0000313" key="2">
    <source>
        <dbReference type="Proteomes" id="UP000823641"/>
    </source>
</evidence>
<dbReference type="PANTHER" id="PTHR10000:SF25">
    <property type="entry name" value="PHOSPHATASE YKRA-RELATED"/>
    <property type="match status" value="1"/>
</dbReference>
<dbReference type="Pfam" id="PF08282">
    <property type="entry name" value="Hydrolase_3"/>
    <property type="match status" value="1"/>
</dbReference>
<dbReference type="NCBIfam" id="TIGR00099">
    <property type="entry name" value="Cof-subfamily"/>
    <property type="match status" value="1"/>
</dbReference>
<name>A0A9D9HU72_9BACT</name>
<dbReference type="GO" id="GO:0000287">
    <property type="term" value="F:magnesium ion binding"/>
    <property type="evidence" value="ECO:0007669"/>
    <property type="project" value="TreeGrafter"/>
</dbReference>
<protein>
    <submittedName>
        <fullName evidence="1">Cof-type HAD-IIB family hydrolase</fullName>
    </submittedName>
</protein>
<dbReference type="PROSITE" id="PS01228">
    <property type="entry name" value="COF_1"/>
    <property type="match status" value="1"/>
</dbReference>
<dbReference type="SUPFAM" id="SSF56784">
    <property type="entry name" value="HAD-like"/>
    <property type="match status" value="1"/>
</dbReference>
<dbReference type="Gene3D" id="3.40.50.1000">
    <property type="entry name" value="HAD superfamily/HAD-like"/>
    <property type="match status" value="1"/>
</dbReference>
<evidence type="ECO:0000313" key="1">
    <source>
        <dbReference type="EMBL" id="MBO8460015.1"/>
    </source>
</evidence>
<reference evidence="1" key="2">
    <citation type="journal article" date="2021" name="PeerJ">
        <title>Extensive microbial diversity within the chicken gut microbiome revealed by metagenomics and culture.</title>
        <authorList>
            <person name="Gilroy R."/>
            <person name="Ravi A."/>
            <person name="Getino M."/>
            <person name="Pursley I."/>
            <person name="Horton D.L."/>
            <person name="Alikhan N.F."/>
            <person name="Baker D."/>
            <person name="Gharbi K."/>
            <person name="Hall N."/>
            <person name="Watson M."/>
            <person name="Adriaenssens E.M."/>
            <person name="Foster-Nyarko E."/>
            <person name="Jarju S."/>
            <person name="Secka A."/>
            <person name="Antonio M."/>
            <person name="Oren A."/>
            <person name="Chaudhuri R.R."/>
            <person name="La Ragione R."/>
            <person name="Hildebrand F."/>
            <person name="Pallen M.J."/>
        </authorList>
    </citation>
    <scope>NUCLEOTIDE SEQUENCE</scope>
    <source>
        <strain evidence="1">G3-3990</strain>
    </source>
</reference>
<reference evidence="1" key="1">
    <citation type="submission" date="2020-10" db="EMBL/GenBank/DDBJ databases">
        <authorList>
            <person name="Gilroy R."/>
        </authorList>
    </citation>
    <scope>NUCLEOTIDE SEQUENCE</scope>
    <source>
        <strain evidence="1">G3-3990</strain>
    </source>
</reference>
<proteinExistence type="predicted"/>
<dbReference type="GO" id="GO:0005829">
    <property type="term" value="C:cytosol"/>
    <property type="evidence" value="ECO:0007669"/>
    <property type="project" value="TreeGrafter"/>
</dbReference>
<comment type="caution">
    <text evidence="1">The sequence shown here is derived from an EMBL/GenBank/DDBJ whole genome shotgun (WGS) entry which is preliminary data.</text>
</comment>
<dbReference type="AlphaFoldDB" id="A0A9D9HU72"/>
<dbReference type="SFLD" id="SFLDG01140">
    <property type="entry name" value="C2.B:_Phosphomannomutase_and_P"/>
    <property type="match status" value="1"/>
</dbReference>
<sequence>MIKAIFFDIDGTLVSFKTHQIPQSAVDAIVDAKDRGIRIYISTGRPRSLITNIKAIEQWVDGYITANGALCFSGKQIISCRPIPYEDVLTMLRFSDKMGFPCMVVGENDLVMYNSNDSSDRIFHQMLNVQNLRDDNNVAPILQQRILQLTPVISKEEELKIMPYMKGSVASRWYPDFADITAMDACKGNGFLDLIAYEGIAPQATMAFGDGGNDVSIIKEAGIGVAMGDANEILKQCADYITTSVDEDGIYKALQRFVFAA</sequence>
<dbReference type="PROSITE" id="PS01229">
    <property type="entry name" value="COF_2"/>
    <property type="match status" value="1"/>
</dbReference>
<dbReference type="SFLD" id="SFLDS00003">
    <property type="entry name" value="Haloacid_Dehalogenase"/>
    <property type="match status" value="1"/>
</dbReference>
<accession>A0A9D9HU72</accession>
<dbReference type="EMBL" id="JADIMG010000067">
    <property type="protein sequence ID" value="MBO8460015.1"/>
    <property type="molecule type" value="Genomic_DNA"/>
</dbReference>
<dbReference type="InterPro" id="IPR000150">
    <property type="entry name" value="Cof"/>
</dbReference>
<dbReference type="PANTHER" id="PTHR10000">
    <property type="entry name" value="PHOSPHOSERINE PHOSPHATASE"/>
    <property type="match status" value="1"/>
</dbReference>